<accession>A0ABR9EDU3</accession>
<reference evidence="1 2" key="1">
    <citation type="submission" date="2015-03" db="EMBL/GenBank/DDBJ databases">
        <title>Genome sequence of Pseudoalteromonas aurantia.</title>
        <authorList>
            <person name="Xie B.-B."/>
            <person name="Rong J.-C."/>
            <person name="Qin Q.-L."/>
            <person name="Zhang Y.-Z."/>
        </authorList>
    </citation>
    <scope>NUCLEOTIDE SEQUENCE [LARGE SCALE GENOMIC DNA]</scope>
    <source>
        <strain evidence="1 2">208</strain>
    </source>
</reference>
<dbReference type="Proteomes" id="UP000615755">
    <property type="component" value="Unassembled WGS sequence"/>
</dbReference>
<protein>
    <submittedName>
        <fullName evidence="1">Uncharacterized protein</fullName>
    </submittedName>
</protein>
<name>A0ABR9EDU3_9GAMM</name>
<evidence type="ECO:0000313" key="2">
    <source>
        <dbReference type="Proteomes" id="UP000615755"/>
    </source>
</evidence>
<comment type="caution">
    <text evidence="1">The sequence shown here is derived from an EMBL/GenBank/DDBJ whole genome shotgun (WGS) entry which is preliminary data.</text>
</comment>
<keyword evidence="2" id="KW-1185">Reference proteome</keyword>
<evidence type="ECO:0000313" key="1">
    <source>
        <dbReference type="EMBL" id="MBE0369161.1"/>
    </source>
</evidence>
<sequence length="327" mass="37410">MEIANSKMQILQDYECAINHAPTVQLTSEIEVTPQHFLKYHHTLDSVQTLLSEVTFDPSYRLVASENNGQLQIQVAMLSSDNYQKKSKKLLFGRSWPVEVNLPTSELLQTAFLALYVAREHEIRERLTLQCDGATTTPLNNHQDMPLITQAAYLLRDTASSLTEDKVKETLKTLHFLGRSFTLESYMAVDAEKVLIVLSLSGSDDELPEFNACQLYLVTSKQDANQFYYDVMDGLLKISKKYITEHFKFKGVARFSHCHDVLKLAKLNRHVRDPKLLALCEQTSIHAAQLNYEVDSTRMPNGCEQQMENFLRDNGNIEIANRHLYTF</sequence>
<dbReference type="RefSeq" id="WP_192508336.1">
    <property type="nucleotide sequence ID" value="NZ_AQGV01000012.1"/>
</dbReference>
<gene>
    <name evidence="1" type="ORF">PAUR_a2956</name>
</gene>
<proteinExistence type="predicted"/>
<dbReference type="EMBL" id="AQGV01000012">
    <property type="protein sequence ID" value="MBE0369161.1"/>
    <property type="molecule type" value="Genomic_DNA"/>
</dbReference>
<organism evidence="1 2">
    <name type="scientific">Pseudoalteromonas aurantia 208</name>
    <dbReference type="NCBI Taxonomy" id="1314867"/>
    <lineage>
        <taxon>Bacteria</taxon>
        <taxon>Pseudomonadati</taxon>
        <taxon>Pseudomonadota</taxon>
        <taxon>Gammaproteobacteria</taxon>
        <taxon>Alteromonadales</taxon>
        <taxon>Pseudoalteromonadaceae</taxon>
        <taxon>Pseudoalteromonas</taxon>
    </lineage>
</organism>